<feature type="domain" description="Deubiquitinating enzyme MINDY-3/4 conserved" evidence="3">
    <location>
        <begin position="58"/>
        <end position="412"/>
    </location>
</feature>
<organism evidence="4 5">
    <name type="scientific">Latimeria chalumnae</name>
    <name type="common">Coelacanth</name>
    <dbReference type="NCBI Taxonomy" id="7897"/>
    <lineage>
        <taxon>Eukaryota</taxon>
        <taxon>Metazoa</taxon>
        <taxon>Chordata</taxon>
        <taxon>Craniata</taxon>
        <taxon>Vertebrata</taxon>
        <taxon>Euteleostomi</taxon>
        <taxon>Coelacanthiformes</taxon>
        <taxon>Coelacanthidae</taxon>
        <taxon>Latimeria</taxon>
    </lineage>
</organism>
<sequence length="417" mass="48038">RKSEEDNEDGAGASQSSSTKNRGQLSSANTPYLIPKSLIISSSLGGTPITMEMAMELRKMLFGNTFHVFNYEWKKSHFKFHEPHSDLAYTFEAERGGARAIQMAVQANVIKYFLFTRKDENCQLQRNITEEKEKKRKEKATAVVDILWTAGEGQKATVCLVTTGSCFLPNKDYKTDNFTESLQLFEFSQKEMIEKFIFEHIHCFKDEGSHGVILFLYSLLFSRTFKRLKEDLDCTTPHLFQLSLGNYNCRQALVNLMLTGRASPSVFNGDLQYDDQGNILQEPLHGILTRSDVGYLYWNREQLEHDKLSRVGSMLKTPKLPIWLCNINETFSVLFSTNRLLLSDWKMEHLFELYFYNGQPSQTKTVTLTVATHSHHWEGKHQKDDGDPEKRFPSVEMTIRTKWEGAVIDWNGTVPFF</sequence>
<reference evidence="4" key="3">
    <citation type="submission" date="2025-09" db="UniProtKB">
        <authorList>
            <consortium name="Ensembl"/>
        </authorList>
    </citation>
    <scope>IDENTIFICATION</scope>
</reference>
<evidence type="ECO:0000313" key="5">
    <source>
        <dbReference type="Proteomes" id="UP000008672"/>
    </source>
</evidence>
<evidence type="ECO:0000313" key="4">
    <source>
        <dbReference type="Ensembl" id="ENSLACP00000012198.1"/>
    </source>
</evidence>
<dbReference type="GeneTree" id="ENSGT00940000162644"/>
<evidence type="ECO:0000256" key="1">
    <source>
        <dbReference type="ARBA" id="ARBA00011074"/>
    </source>
</evidence>
<evidence type="ECO:0000256" key="2">
    <source>
        <dbReference type="SAM" id="MobiDB-lite"/>
    </source>
</evidence>
<dbReference type="InterPro" id="IPR039785">
    <property type="entry name" value="MINY3/4"/>
</dbReference>
<gene>
    <name evidence="4" type="primary">MINDY4B</name>
</gene>
<comment type="similarity">
    <text evidence="1">Belongs to the MINDY deubiquitinase family. FAM188 subfamily.</text>
</comment>
<evidence type="ECO:0000259" key="3">
    <source>
        <dbReference type="SMART" id="SM01174"/>
    </source>
</evidence>
<feature type="compositionally biased region" description="Polar residues" evidence="2">
    <location>
        <begin position="13"/>
        <end position="27"/>
    </location>
</feature>
<dbReference type="GO" id="GO:1990380">
    <property type="term" value="F:K48-linked deubiquitinase activity"/>
    <property type="evidence" value="ECO:0007669"/>
    <property type="project" value="InterPro"/>
</dbReference>
<dbReference type="GO" id="GO:0004843">
    <property type="term" value="F:cysteine-type deubiquitinase activity"/>
    <property type="evidence" value="ECO:0007669"/>
    <property type="project" value="InterPro"/>
</dbReference>
<reference evidence="4" key="2">
    <citation type="submission" date="2025-08" db="UniProtKB">
        <authorList>
            <consortium name="Ensembl"/>
        </authorList>
    </citation>
    <scope>IDENTIFICATION</scope>
</reference>
<dbReference type="SMART" id="SM01174">
    <property type="entry name" value="DUF4205"/>
    <property type="match status" value="1"/>
</dbReference>
<dbReference type="Ensembl" id="ENSLACT00000012290.1">
    <property type="protein sequence ID" value="ENSLACP00000012198.1"/>
    <property type="gene ID" value="ENSLACG00000010734.1"/>
</dbReference>
<dbReference type="Proteomes" id="UP000008672">
    <property type="component" value="Unassembled WGS sequence"/>
</dbReference>
<dbReference type="Pfam" id="PF13898">
    <property type="entry name" value="MINDY-3_4_CD"/>
    <property type="match status" value="1"/>
</dbReference>
<dbReference type="InterPro" id="IPR025257">
    <property type="entry name" value="MINDY-3/4_CD"/>
</dbReference>
<dbReference type="EMBL" id="AFYH01115647">
    <property type="status" value="NOT_ANNOTATED_CDS"/>
    <property type="molecule type" value="Genomic_DNA"/>
</dbReference>
<reference evidence="5" key="1">
    <citation type="submission" date="2011-08" db="EMBL/GenBank/DDBJ databases">
        <title>The draft genome of Latimeria chalumnae.</title>
        <authorList>
            <person name="Di Palma F."/>
            <person name="Alfoldi J."/>
            <person name="Johnson J."/>
            <person name="Berlin A."/>
            <person name="Gnerre S."/>
            <person name="Jaffe D."/>
            <person name="MacCallum I."/>
            <person name="Young S."/>
            <person name="Walker B.J."/>
            <person name="Lander E."/>
            <person name="Lindblad-Toh K."/>
        </authorList>
    </citation>
    <scope>NUCLEOTIDE SEQUENCE [LARGE SCALE GENOMIC DNA]</scope>
    <source>
        <strain evidence="5">Wild caught</strain>
    </source>
</reference>
<dbReference type="AlphaFoldDB" id="H3ARC7"/>
<feature type="region of interest" description="Disordered" evidence="2">
    <location>
        <begin position="1"/>
        <end position="27"/>
    </location>
</feature>
<keyword evidence="5" id="KW-1185">Reference proteome</keyword>
<dbReference type="PANTHER" id="PTHR12473">
    <property type="entry name" value="UBIQUITIN CARBOXYL-TERMINAL HYDROLASE MINDY-4-RELATED"/>
    <property type="match status" value="1"/>
</dbReference>
<proteinExistence type="inferred from homology"/>
<name>H3ARC7_LATCH</name>
<protein>
    <submittedName>
        <fullName evidence="4">MINDY family member 4B</fullName>
    </submittedName>
</protein>
<dbReference type="EMBL" id="AFYH01115649">
    <property type="status" value="NOT_ANNOTATED_CDS"/>
    <property type="molecule type" value="Genomic_DNA"/>
</dbReference>
<dbReference type="GO" id="GO:0071108">
    <property type="term" value="P:protein K48-linked deubiquitination"/>
    <property type="evidence" value="ECO:0007669"/>
    <property type="project" value="InterPro"/>
</dbReference>
<dbReference type="HOGENOM" id="CLU_011769_0_1_1"/>
<dbReference type="PANTHER" id="PTHR12473:SF18">
    <property type="entry name" value="INACTIVE UBIQUITIN CARBOXYL-TERMINAL HYDROLASE MINDY-4B"/>
    <property type="match status" value="1"/>
</dbReference>
<dbReference type="EMBL" id="AFYH01115648">
    <property type="status" value="NOT_ANNOTATED_CDS"/>
    <property type="molecule type" value="Genomic_DNA"/>
</dbReference>
<accession>H3ARC7</accession>